<dbReference type="EMBL" id="JBGEHV010000012">
    <property type="protein sequence ID" value="MEY8039582.1"/>
    <property type="molecule type" value="Genomic_DNA"/>
</dbReference>
<accession>A0ABV4CHJ9</accession>
<reference evidence="2 3" key="1">
    <citation type="submission" date="2024-08" db="EMBL/GenBank/DDBJ databases">
        <title>Genome mining of Saccharopolyspora cebuensis PGLac3 from Nigerian medicinal plant.</title>
        <authorList>
            <person name="Ezeobiora C.E."/>
            <person name="Igbokwe N.H."/>
            <person name="Amin D.H."/>
            <person name="Mendie U.E."/>
        </authorList>
    </citation>
    <scope>NUCLEOTIDE SEQUENCE [LARGE SCALE GENOMIC DNA]</scope>
    <source>
        <strain evidence="2 3">PGLac3</strain>
    </source>
</reference>
<organism evidence="2 3">
    <name type="scientific">Saccharopolyspora cebuensis</name>
    <dbReference type="NCBI Taxonomy" id="418759"/>
    <lineage>
        <taxon>Bacteria</taxon>
        <taxon>Bacillati</taxon>
        <taxon>Actinomycetota</taxon>
        <taxon>Actinomycetes</taxon>
        <taxon>Pseudonocardiales</taxon>
        <taxon>Pseudonocardiaceae</taxon>
        <taxon>Saccharopolyspora</taxon>
    </lineage>
</organism>
<feature type="compositionally biased region" description="Low complexity" evidence="1">
    <location>
        <begin position="83"/>
        <end position="94"/>
    </location>
</feature>
<sequence length="94" mass="9960">MQSTGHRVLTVVLVLAGLSMVVGDLVLTPSGGASWNELGLGLLFLGLMSVSAELNQRVDVLSAPAVPAQRPAPEEPARRRRPSSATRRIPVAHR</sequence>
<dbReference type="Proteomes" id="UP001564626">
    <property type="component" value="Unassembled WGS sequence"/>
</dbReference>
<comment type="caution">
    <text evidence="2">The sequence shown here is derived from an EMBL/GenBank/DDBJ whole genome shotgun (WGS) entry which is preliminary data.</text>
</comment>
<evidence type="ECO:0000313" key="3">
    <source>
        <dbReference type="Proteomes" id="UP001564626"/>
    </source>
</evidence>
<dbReference type="RefSeq" id="WP_345359482.1">
    <property type="nucleotide sequence ID" value="NZ_BAABII010000004.1"/>
</dbReference>
<feature type="region of interest" description="Disordered" evidence="1">
    <location>
        <begin position="65"/>
        <end position="94"/>
    </location>
</feature>
<gene>
    <name evidence="2" type="ORF">AB8O55_09255</name>
</gene>
<name>A0ABV4CHJ9_9PSEU</name>
<keyword evidence="3" id="KW-1185">Reference proteome</keyword>
<protein>
    <submittedName>
        <fullName evidence="2">Uncharacterized protein</fullName>
    </submittedName>
</protein>
<evidence type="ECO:0000256" key="1">
    <source>
        <dbReference type="SAM" id="MobiDB-lite"/>
    </source>
</evidence>
<proteinExistence type="predicted"/>
<evidence type="ECO:0000313" key="2">
    <source>
        <dbReference type="EMBL" id="MEY8039582.1"/>
    </source>
</evidence>